<evidence type="ECO:0000313" key="1">
    <source>
        <dbReference type="EMBL" id="KAJ4704034.1"/>
    </source>
</evidence>
<reference evidence="1 2" key="1">
    <citation type="journal article" date="2023" name="Science">
        <title>Complex scaffold remodeling in plant triterpene biosynthesis.</title>
        <authorList>
            <person name="De La Pena R."/>
            <person name="Hodgson H."/>
            <person name="Liu J.C."/>
            <person name="Stephenson M.J."/>
            <person name="Martin A.C."/>
            <person name="Owen C."/>
            <person name="Harkess A."/>
            <person name="Leebens-Mack J."/>
            <person name="Jimenez L.E."/>
            <person name="Osbourn A."/>
            <person name="Sattely E.S."/>
        </authorList>
    </citation>
    <scope>NUCLEOTIDE SEQUENCE [LARGE SCALE GENOMIC DNA]</scope>
    <source>
        <strain evidence="2">cv. JPN11</strain>
        <tissue evidence="1">Leaf</tissue>
    </source>
</reference>
<keyword evidence="2" id="KW-1185">Reference proteome</keyword>
<sequence length="365" mass="40697">MVSDQEIAKGVETLLRQSDPNAITTLNGVVQQLEAKLGLDLSHKAGFIRDQISLLLRSHPTPTPQHQQQQQQQVAVTTTQQQLQQLQPQQLAPKDHFTLQHHPQFSLPPQQFSPHFALHPHPLPQLPQELNFRQPHPSPSPAPPQLQPHSAVAKAEAHPQIPAEVPKESPPVGAKRRGGPGGLNKVCGVSPELQAIVGEPALPRTEIVKQLWAYIRKNNLQDPSNKRKIICDDALRVVFETDCTDMFKMNKLLAKHIIPLEPTKESSKRFKPDAESTTESTEPGPSPIIISEALAKFLGTEGREMLQAEAAKRVWEYIKANHLEDPLNSMVILCDEKLRELLGCESISALGIHEMLARNHFFRKS</sequence>
<protein>
    <submittedName>
        <fullName evidence="1">Upstream activation factor subunit spp27</fullName>
    </submittedName>
</protein>
<name>A0ACC1WYB4_MELAZ</name>
<accession>A0ACC1WYB4</accession>
<evidence type="ECO:0000313" key="2">
    <source>
        <dbReference type="Proteomes" id="UP001164539"/>
    </source>
</evidence>
<gene>
    <name evidence="1" type="ORF">OWV82_023853</name>
</gene>
<proteinExistence type="predicted"/>
<dbReference type="EMBL" id="CM051406">
    <property type="protein sequence ID" value="KAJ4704034.1"/>
    <property type="molecule type" value="Genomic_DNA"/>
</dbReference>
<organism evidence="1 2">
    <name type="scientific">Melia azedarach</name>
    <name type="common">Chinaberry tree</name>
    <dbReference type="NCBI Taxonomy" id="155640"/>
    <lineage>
        <taxon>Eukaryota</taxon>
        <taxon>Viridiplantae</taxon>
        <taxon>Streptophyta</taxon>
        <taxon>Embryophyta</taxon>
        <taxon>Tracheophyta</taxon>
        <taxon>Spermatophyta</taxon>
        <taxon>Magnoliopsida</taxon>
        <taxon>eudicotyledons</taxon>
        <taxon>Gunneridae</taxon>
        <taxon>Pentapetalae</taxon>
        <taxon>rosids</taxon>
        <taxon>malvids</taxon>
        <taxon>Sapindales</taxon>
        <taxon>Meliaceae</taxon>
        <taxon>Melia</taxon>
    </lineage>
</organism>
<comment type="caution">
    <text evidence="1">The sequence shown here is derived from an EMBL/GenBank/DDBJ whole genome shotgun (WGS) entry which is preliminary data.</text>
</comment>
<dbReference type="Proteomes" id="UP001164539">
    <property type="component" value="Chromosome 13"/>
</dbReference>